<sequence length="346" mass="36528">MSRPQAQRRVTIRDVAAAAGVSTAAVSLALNNRAGVSEATRARILATAEKMGWTPNTAAQSLSIHETHTVGLVLARPAHLLGREPFYMEFIAGLEKTLSAQHYSLLLRLVDDVAEEIEVHRQWWQGRRVDGALLVDLQVDDPRIEALSQIGLSAVAVGHPSLAGPFPAVWTDDAQAVTEAVRYLAALGHRRIARVGGPTALGHSAIRAAAFTATAEELGLPDATTVAADFSGDDGSRATRSLLAAKVRPTAIIYDNDIMAVAGLAVAAEMGVQVPQQLSLLAWDDSQLCELVRPKLSAMSHDVFAFGELAGQRLFEVIRSGATASAPAAAPVLVPRGSTAPPGPER</sequence>
<keyword evidence="1" id="KW-0805">Transcription regulation</keyword>
<dbReference type="Gene3D" id="3.40.50.2300">
    <property type="match status" value="2"/>
</dbReference>
<dbReference type="SUPFAM" id="SSF47413">
    <property type="entry name" value="lambda repressor-like DNA-binding domains"/>
    <property type="match status" value="1"/>
</dbReference>
<dbReference type="CDD" id="cd01392">
    <property type="entry name" value="HTH_LacI"/>
    <property type="match status" value="1"/>
</dbReference>
<comment type="caution">
    <text evidence="5">The sequence shown here is derived from an EMBL/GenBank/DDBJ whole genome shotgun (WGS) entry which is preliminary data.</text>
</comment>
<dbReference type="InterPro" id="IPR028082">
    <property type="entry name" value="Peripla_BP_I"/>
</dbReference>
<keyword evidence="2 5" id="KW-0238">DNA-binding</keyword>
<dbReference type="PANTHER" id="PTHR30146:SF155">
    <property type="entry name" value="ALANINE RACEMASE"/>
    <property type="match status" value="1"/>
</dbReference>
<dbReference type="SUPFAM" id="SSF53822">
    <property type="entry name" value="Periplasmic binding protein-like I"/>
    <property type="match status" value="1"/>
</dbReference>
<dbReference type="Gene3D" id="1.10.260.40">
    <property type="entry name" value="lambda repressor-like DNA-binding domains"/>
    <property type="match status" value="1"/>
</dbReference>
<dbReference type="InterPro" id="IPR010982">
    <property type="entry name" value="Lambda_DNA-bd_dom_sf"/>
</dbReference>
<evidence type="ECO:0000256" key="3">
    <source>
        <dbReference type="ARBA" id="ARBA00023163"/>
    </source>
</evidence>
<dbReference type="PROSITE" id="PS50932">
    <property type="entry name" value="HTH_LACI_2"/>
    <property type="match status" value="1"/>
</dbReference>
<keyword evidence="3" id="KW-0804">Transcription</keyword>
<keyword evidence="6" id="KW-1185">Reference proteome</keyword>
<feature type="domain" description="HTH lacI-type" evidence="4">
    <location>
        <begin position="10"/>
        <end position="64"/>
    </location>
</feature>
<dbReference type="PROSITE" id="PS00356">
    <property type="entry name" value="HTH_LACI_1"/>
    <property type="match status" value="1"/>
</dbReference>
<dbReference type="Pfam" id="PF13377">
    <property type="entry name" value="Peripla_BP_3"/>
    <property type="match status" value="1"/>
</dbReference>
<dbReference type="PANTHER" id="PTHR30146">
    <property type="entry name" value="LACI-RELATED TRANSCRIPTIONAL REPRESSOR"/>
    <property type="match status" value="1"/>
</dbReference>
<evidence type="ECO:0000259" key="4">
    <source>
        <dbReference type="PROSITE" id="PS50932"/>
    </source>
</evidence>
<evidence type="ECO:0000313" key="6">
    <source>
        <dbReference type="Proteomes" id="UP001592531"/>
    </source>
</evidence>
<accession>A0ABV6VMT4</accession>
<dbReference type="InterPro" id="IPR000843">
    <property type="entry name" value="HTH_LacI"/>
</dbReference>
<dbReference type="GO" id="GO:0003677">
    <property type="term" value="F:DNA binding"/>
    <property type="evidence" value="ECO:0007669"/>
    <property type="project" value="UniProtKB-KW"/>
</dbReference>
<protein>
    <submittedName>
        <fullName evidence="5">LacI family DNA-binding transcriptional regulator</fullName>
    </submittedName>
</protein>
<dbReference type="InterPro" id="IPR046335">
    <property type="entry name" value="LacI/GalR-like_sensor"/>
</dbReference>
<organism evidence="5 6">
    <name type="scientific">Streptacidiphilus cavernicola</name>
    <dbReference type="NCBI Taxonomy" id="3342716"/>
    <lineage>
        <taxon>Bacteria</taxon>
        <taxon>Bacillati</taxon>
        <taxon>Actinomycetota</taxon>
        <taxon>Actinomycetes</taxon>
        <taxon>Kitasatosporales</taxon>
        <taxon>Streptomycetaceae</taxon>
        <taxon>Streptacidiphilus</taxon>
    </lineage>
</organism>
<dbReference type="Proteomes" id="UP001592531">
    <property type="component" value="Unassembled WGS sequence"/>
</dbReference>
<dbReference type="SMART" id="SM00354">
    <property type="entry name" value="HTH_LACI"/>
    <property type="match status" value="1"/>
</dbReference>
<gene>
    <name evidence="5" type="ORF">ACEZDE_00095</name>
</gene>
<dbReference type="Pfam" id="PF00356">
    <property type="entry name" value="LacI"/>
    <property type="match status" value="1"/>
</dbReference>
<evidence type="ECO:0000313" key="5">
    <source>
        <dbReference type="EMBL" id="MFC1415052.1"/>
    </source>
</evidence>
<name>A0ABV6VMT4_9ACTN</name>
<proteinExistence type="predicted"/>
<reference evidence="5 6" key="1">
    <citation type="submission" date="2024-09" db="EMBL/GenBank/DDBJ databases">
        <authorList>
            <person name="Lee S.D."/>
        </authorList>
    </citation>
    <scope>NUCLEOTIDE SEQUENCE [LARGE SCALE GENOMIC DNA]</scope>
    <source>
        <strain evidence="5 6">N8-3</strain>
    </source>
</reference>
<dbReference type="EMBL" id="JBHFAB010000001">
    <property type="protein sequence ID" value="MFC1415052.1"/>
    <property type="molecule type" value="Genomic_DNA"/>
</dbReference>
<evidence type="ECO:0000256" key="1">
    <source>
        <dbReference type="ARBA" id="ARBA00023015"/>
    </source>
</evidence>
<evidence type="ECO:0000256" key="2">
    <source>
        <dbReference type="ARBA" id="ARBA00023125"/>
    </source>
</evidence>
<dbReference type="CDD" id="cd06267">
    <property type="entry name" value="PBP1_LacI_sugar_binding-like"/>
    <property type="match status" value="1"/>
</dbReference>
<dbReference type="RefSeq" id="WP_380530102.1">
    <property type="nucleotide sequence ID" value="NZ_JBHFAB010000001.1"/>
</dbReference>